<sequence length="468" mass="49358">MAEVTQRARPLSVGPLKASPPLGAALAMLGMDRSIPLLHGAQGCTAFAKVFLVQHFREPIPLQTTAMDQVSAVMGGDDPLQEALATLCGKTRPALIGVLTTALSETEGADVQRVIRRFRADHPEYDDVAIVPVATPDFTGDAEAGFTRAVTALIDTLVPVSDRAGASPRQVNVLAGQHLTPGDVEALRDVIEAFGLEAVILPDLSGSLDGHLAPARLAATTTGGTPVEALQRMGESALTLVIGDALAPAADRLRARTGVPDLRLDTLMGLAAVDELLVALSRLSGRPVPSRLRRERSRLQDAMLDSHFMLGAQRVAVAGEPDRVYALARLVQEMGGEVVAAVATRKAPILGRVPAAQVRVGDLEDLETLARQGRAGCLITNAHGVETARRLGIPLLRAGYPQHDRLGGFQRTWIGYAGTRQTLFDLANLQLESAGHQAVAPYRPLHDHPPAEAPEHGPATPPATGCPA</sequence>
<evidence type="ECO:0000256" key="3">
    <source>
        <dbReference type="ARBA" id="ARBA00011002"/>
    </source>
</evidence>
<evidence type="ECO:0000313" key="9">
    <source>
        <dbReference type="EMBL" id="SFM38492.1"/>
    </source>
</evidence>
<comment type="function">
    <text evidence="1">This protein may play a role in the biosynthesis of the prosthetic group of nitrogenase (FeMo cofactor).</text>
</comment>
<dbReference type="GO" id="GO:0065003">
    <property type="term" value="P:protein-containing complex assembly"/>
    <property type="evidence" value="ECO:0007669"/>
    <property type="project" value="InterPro"/>
</dbReference>
<feature type="compositionally biased region" description="Low complexity" evidence="7">
    <location>
        <begin position="456"/>
        <end position="468"/>
    </location>
</feature>
<dbReference type="InterPro" id="IPR000318">
    <property type="entry name" value="Nase_comp1_CS"/>
</dbReference>
<dbReference type="UniPathway" id="UPA00782"/>
<evidence type="ECO:0000256" key="5">
    <source>
        <dbReference type="ARBA" id="ARBA00023231"/>
    </source>
</evidence>
<organism evidence="9 10">
    <name type="scientific">Ectothiorhodospira mobilis</name>
    <dbReference type="NCBI Taxonomy" id="195064"/>
    <lineage>
        <taxon>Bacteria</taxon>
        <taxon>Pseudomonadati</taxon>
        <taxon>Pseudomonadota</taxon>
        <taxon>Gammaproteobacteria</taxon>
        <taxon>Chromatiales</taxon>
        <taxon>Ectothiorhodospiraceae</taxon>
        <taxon>Ectothiorhodospira</taxon>
    </lineage>
</organism>
<dbReference type="InterPro" id="IPR000510">
    <property type="entry name" value="Nase/OxRdtase_comp1"/>
</dbReference>
<dbReference type="STRING" id="195064.SAMN05421721_10488"/>
<evidence type="ECO:0000256" key="1">
    <source>
        <dbReference type="ARBA" id="ARBA00003171"/>
    </source>
</evidence>
<dbReference type="Gene3D" id="3.40.50.1980">
    <property type="entry name" value="Nitrogenase molybdenum iron protein domain"/>
    <property type="match status" value="3"/>
</dbReference>
<evidence type="ECO:0000256" key="7">
    <source>
        <dbReference type="SAM" id="MobiDB-lite"/>
    </source>
</evidence>
<dbReference type="PANTHER" id="PTHR33712:SF7">
    <property type="entry name" value="LIGHT-INDEPENDENT PROTOCHLOROPHYLLIDE REDUCTASE SUBUNIT B"/>
    <property type="match status" value="1"/>
</dbReference>
<dbReference type="Proteomes" id="UP000199556">
    <property type="component" value="Unassembled WGS sequence"/>
</dbReference>
<evidence type="ECO:0000259" key="8">
    <source>
        <dbReference type="Pfam" id="PF00148"/>
    </source>
</evidence>
<name>A0A1I4QEF8_ECTMO</name>
<feature type="region of interest" description="Disordered" evidence="7">
    <location>
        <begin position="443"/>
        <end position="468"/>
    </location>
</feature>
<accession>A0A1I4QEF8</accession>
<gene>
    <name evidence="9" type="ORF">SAMN05421721_10488</name>
</gene>
<dbReference type="NCBIfam" id="TIGR01285">
    <property type="entry name" value="nifN"/>
    <property type="match status" value="1"/>
</dbReference>
<dbReference type="Pfam" id="PF00148">
    <property type="entry name" value="Oxidored_nitro"/>
    <property type="match status" value="1"/>
</dbReference>
<dbReference type="CDD" id="cd01966">
    <property type="entry name" value="Nitrogenase_NifN_1"/>
    <property type="match status" value="1"/>
</dbReference>
<dbReference type="EMBL" id="FOUO01000004">
    <property type="protein sequence ID" value="SFM38492.1"/>
    <property type="molecule type" value="Genomic_DNA"/>
</dbReference>
<proteinExistence type="inferred from homology"/>
<dbReference type="AlphaFoldDB" id="A0A1I4QEF8"/>
<dbReference type="SUPFAM" id="SSF53807">
    <property type="entry name" value="Helical backbone' metal receptor"/>
    <property type="match status" value="1"/>
</dbReference>
<dbReference type="GO" id="GO:0016163">
    <property type="term" value="F:nitrogenase activity"/>
    <property type="evidence" value="ECO:0007669"/>
    <property type="project" value="InterPro"/>
</dbReference>
<comment type="similarity">
    <text evidence="3 6">Belongs to the NifD/NifK/NifE/NifN family.</text>
</comment>
<protein>
    <recommendedName>
        <fullName evidence="4">Nitrogenase iron-molybdenum cofactor biosynthesis protein NifN</fullName>
    </recommendedName>
</protein>
<comment type="pathway">
    <text evidence="2">Cofactor biosynthesis; Fe-Mo cofactor biosynthesis.</text>
</comment>
<evidence type="ECO:0000256" key="4">
    <source>
        <dbReference type="ARBA" id="ARBA00013282"/>
    </source>
</evidence>
<feature type="compositionally biased region" description="Basic and acidic residues" evidence="7">
    <location>
        <begin position="444"/>
        <end position="455"/>
    </location>
</feature>
<evidence type="ECO:0000313" key="10">
    <source>
        <dbReference type="Proteomes" id="UP000199556"/>
    </source>
</evidence>
<keyword evidence="10" id="KW-1185">Reference proteome</keyword>
<dbReference type="Gene3D" id="6.10.250.1090">
    <property type="match status" value="1"/>
</dbReference>
<feature type="domain" description="Nitrogenase/oxidoreductase component 1" evidence="8">
    <location>
        <begin position="19"/>
        <end position="429"/>
    </location>
</feature>
<reference evidence="9 10" key="1">
    <citation type="submission" date="2016-10" db="EMBL/GenBank/DDBJ databases">
        <authorList>
            <person name="de Groot N.N."/>
        </authorList>
    </citation>
    <scope>NUCLEOTIDE SEQUENCE [LARGE SCALE GENOMIC DNA]</scope>
    <source>
        <strain evidence="9 10">DSM 4180</strain>
    </source>
</reference>
<dbReference type="InterPro" id="IPR005975">
    <property type="entry name" value="Nase_Mo-Fe_CF"/>
</dbReference>
<dbReference type="RefSeq" id="WP_090483998.1">
    <property type="nucleotide sequence ID" value="NZ_FOUO01000004.1"/>
</dbReference>
<keyword evidence="5 6" id="KW-0535">Nitrogen fixation</keyword>
<evidence type="ECO:0000256" key="6">
    <source>
        <dbReference type="RuleBase" id="RU004021"/>
    </source>
</evidence>
<dbReference type="InterPro" id="IPR050152">
    <property type="entry name" value="ChlB/BchB/BchZ"/>
</dbReference>
<dbReference type="PANTHER" id="PTHR33712">
    <property type="entry name" value="LIGHT-INDEPENDENT PROTOCHLOROPHYLLIDE REDUCTASE SUBUNIT B"/>
    <property type="match status" value="1"/>
</dbReference>
<dbReference type="OrthoDB" id="9800746at2"/>
<evidence type="ECO:0000256" key="2">
    <source>
        <dbReference type="ARBA" id="ARBA00005155"/>
    </source>
</evidence>
<dbReference type="PROSITE" id="PS00699">
    <property type="entry name" value="NITROGENASE_1_1"/>
    <property type="match status" value="1"/>
</dbReference>